<gene>
    <name evidence="1 3" type="ORF">BDZ99DRAFT_477412</name>
</gene>
<dbReference type="RefSeq" id="XP_033575874.1">
    <property type="nucleotide sequence ID" value="XM_033722114.1"/>
</dbReference>
<sequence>MCRPITEADSSAQTVSGIIWAMPVNIAQLGAHLEVYVKANVTTIRLCHRFGQGGDVHIHKLSYELLEKVIEEVQLPIRAAAFKTWNSHFLCFQDRCQLSDHAWNKDPQSKHFNELERSSGEIPDPDRCDKSSYEKISQYWWAKAVGQGDKDPRCVAQRNRWISLICQCPTTGDGTKKGAFVKYDQILESEFGLQALIFSHDEYRNLRIQKYSPGFRKHDQYHTTTCHLILPAKMSEISCHMKANDLRFLNAHRRSSAIAMETLLATPWLPFSSTHHL</sequence>
<protein>
    <submittedName>
        <fullName evidence="1 3">Uncharacterized protein</fullName>
    </submittedName>
</protein>
<accession>A0A6A6YJE4</accession>
<evidence type="ECO:0000313" key="2">
    <source>
        <dbReference type="Proteomes" id="UP000504636"/>
    </source>
</evidence>
<proteinExistence type="predicted"/>
<dbReference type="GeneID" id="54463007"/>
<name>A0A6A6YJE4_9PEZI</name>
<dbReference type="Proteomes" id="UP000504636">
    <property type="component" value="Unplaced"/>
</dbReference>
<evidence type="ECO:0000313" key="3">
    <source>
        <dbReference type="RefSeq" id="XP_033575874.1"/>
    </source>
</evidence>
<reference evidence="1 3" key="1">
    <citation type="journal article" date="2020" name="Stud. Mycol.">
        <title>101 Dothideomycetes genomes: a test case for predicting lifestyles and emergence of pathogens.</title>
        <authorList>
            <person name="Haridas S."/>
            <person name="Albert R."/>
            <person name="Binder M."/>
            <person name="Bloem J."/>
            <person name="Labutti K."/>
            <person name="Salamov A."/>
            <person name="Andreopoulos B."/>
            <person name="Baker S."/>
            <person name="Barry K."/>
            <person name="Bills G."/>
            <person name="Bluhm B."/>
            <person name="Cannon C."/>
            <person name="Castanera R."/>
            <person name="Culley D."/>
            <person name="Daum C."/>
            <person name="Ezra D."/>
            <person name="Gonzalez J."/>
            <person name="Henrissat B."/>
            <person name="Kuo A."/>
            <person name="Liang C."/>
            <person name="Lipzen A."/>
            <person name="Lutzoni F."/>
            <person name="Magnuson J."/>
            <person name="Mondo S."/>
            <person name="Nolan M."/>
            <person name="Ohm R."/>
            <person name="Pangilinan J."/>
            <person name="Park H.-J."/>
            <person name="Ramirez L."/>
            <person name="Alfaro M."/>
            <person name="Sun H."/>
            <person name="Tritt A."/>
            <person name="Yoshinaga Y."/>
            <person name="Zwiers L.-H."/>
            <person name="Turgeon B."/>
            <person name="Goodwin S."/>
            <person name="Spatafora J."/>
            <person name="Crous P."/>
            <person name="Grigoriev I."/>
        </authorList>
    </citation>
    <scope>NUCLEOTIDE SEQUENCE</scope>
    <source>
        <strain evidence="1 3">CBS 304.34</strain>
    </source>
</reference>
<dbReference type="OrthoDB" id="3795850at2759"/>
<evidence type="ECO:0000313" key="1">
    <source>
        <dbReference type="EMBL" id="KAF2808910.1"/>
    </source>
</evidence>
<keyword evidence="2" id="KW-1185">Reference proteome</keyword>
<reference evidence="3" key="3">
    <citation type="submission" date="2025-04" db="UniProtKB">
        <authorList>
            <consortium name="RefSeq"/>
        </authorList>
    </citation>
    <scope>IDENTIFICATION</scope>
    <source>
        <strain evidence="3">CBS 304.34</strain>
    </source>
</reference>
<dbReference type="EMBL" id="MU003702">
    <property type="protein sequence ID" value="KAF2808910.1"/>
    <property type="molecule type" value="Genomic_DNA"/>
</dbReference>
<organism evidence="1">
    <name type="scientific">Mytilinidion resinicola</name>
    <dbReference type="NCBI Taxonomy" id="574789"/>
    <lineage>
        <taxon>Eukaryota</taxon>
        <taxon>Fungi</taxon>
        <taxon>Dikarya</taxon>
        <taxon>Ascomycota</taxon>
        <taxon>Pezizomycotina</taxon>
        <taxon>Dothideomycetes</taxon>
        <taxon>Pleosporomycetidae</taxon>
        <taxon>Mytilinidiales</taxon>
        <taxon>Mytilinidiaceae</taxon>
        <taxon>Mytilinidion</taxon>
    </lineage>
</organism>
<reference evidence="3" key="2">
    <citation type="submission" date="2020-04" db="EMBL/GenBank/DDBJ databases">
        <authorList>
            <consortium name="NCBI Genome Project"/>
        </authorList>
    </citation>
    <scope>NUCLEOTIDE SEQUENCE</scope>
    <source>
        <strain evidence="3">CBS 304.34</strain>
    </source>
</reference>
<dbReference type="AlphaFoldDB" id="A0A6A6YJE4"/>